<accession>A0A3E3K4Y0</accession>
<dbReference type="GO" id="GO:0016616">
    <property type="term" value="F:oxidoreductase activity, acting on the CH-OH group of donors, NAD or NADP as acceptor"/>
    <property type="evidence" value="ECO:0007669"/>
    <property type="project" value="UniProtKB-ARBA"/>
</dbReference>
<reference evidence="8 9" key="1">
    <citation type="submission" date="2018-08" db="EMBL/GenBank/DDBJ databases">
        <title>A genome reference for cultivated species of the human gut microbiota.</title>
        <authorList>
            <person name="Zou Y."/>
            <person name="Xue W."/>
            <person name="Luo G."/>
        </authorList>
    </citation>
    <scope>NUCLEOTIDE SEQUENCE [LARGE SCALE GENOMIC DNA]</scope>
    <source>
        <strain evidence="8 9">AF37-2AT</strain>
    </source>
</reference>
<dbReference type="Pfam" id="PF00248">
    <property type="entry name" value="Aldo_ket_red"/>
    <property type="match status" value="1"/>
</dbReference>
<dbReference type="EMBL" id="QVLX01000001">
    <property type="protein sequence ID" value="RGE89757.1"/>
    <property type="molecule type" value="Genomic_DNA"/>
</dbReference>
<evidence type="ECO:0000256" key="1">
    <source>
        <dbReference type="ARBA" id="ARBA00007905"/>
    </source>
</evidence>
<comment type="similarity">
    <text evidence="1">Belongs to the aldo/keto reductase family.</text>
</comment>
<evidence type="ECO:0000256" key="5">
    <source>
        <dbReference type="PIRSR" id="PIRSR000097-2"/>
    </source>
</evidence>
<dbReference type="PRINTS" id="PR00069">
    <property type="entry name" value="ALDKETRDTASE"/>
</dbReference>
<dbReference type="Gene3D" id="3.20.20.100">
    <property type="entry name" value="NADP-dependent oxidoreductase domain"/>
    <property type="match status" value="1"/>
</dbReference>
<sequence length="285" mass="32698">MKSMKETWRLNNGVQIPCLGFGTYKAAEGSTSEIIKTAIRCGYRYLDTASFYETETYVGEAVAESGIRREEFFLVSKVWKDEMGYDGTLRAFERTLENLGTDYLDLYLIHWPKPSPDTKEWKQLDVETWKAMEKLYREKRVRAIGVSNFLPHHMENLLSSCEVVPAVDQLEFHPGYSQEAAVCYCQERGILVQAWSPLGRKRVMDDELVEELAKAHHVTPAQICLRYALQKGIVPIPKASSEERMKNNQDIFDFELTGLEMSELDTMPPAGWSGEHPDRDRVKVC</sequence>
<dbReference type="PANTHER" id="PTHR43827">
    <property type="entry name" value="2,5-DIKETO-D-GLUCONIC ACID REDUCTASE"/>
    <property type="match status" value="1"/>
</dbReference>
<dbReference type="InterPro" id="IPR020471">
    <property type="entry name" value="AKR"/>
</dbReference>
<evidence type="ECO:0000313" key="9">
    <source>
        <dbReference type="Proteomes" id="UP000261080"/>
    </source>
</evidence>
<dbReference type="InterPro" id="IPR023210">
    <property type="entry name" value="NADP_OxRdtase_dom"/>
</dbReference>
<protein>
    <submittedName>
        <fullName evidence="8">Aldo/keto reductase</fullName>
    </submittedName>
</protein>
<dbReference type="RefSeq" id="WP_024732818.1">
    <property type="nucleotide sequence ID" value="NZ_BAABYU010000001.1"/>
</dbReference>
<dbReference type="SUPFAM" id="SSF51430">
    <property type="entry name" value="NAD(P)-linked oxidoreductase"/>
    <property type="match status" value="1"/>
</dbReference>
<dbReference type="FunFam" id="3.20.20.100:FF:000015">
    <property type="entry name" value="Oxidoreductase, aldo/keto reductase family"/>
    <property type="match status" value="1"/>
</dbReference>
<dbReference type="Proteomes" id="UP000261080">
    <property type="component" value="Unassembled WGS sequence"/>
</dbReference>
<evidence type="ECO:0000256" key="2">
    <source>
        <dbReference type="ARBA" id="ARBA00022857"/>
    </source>
</evidence>
<keyword evidence="3" id="KW-0560">Oxidoreductase</keyword>
<dbReference type="InterPro" id="IPR018170">
    <property type="entry name" value="Aldo/ket_reductase_CS"/>
</dbReference>
<dbReference type="CDD" id="cd19071">
    <property type="entry name" value="AKR_AKR1-5-like"/>
    <property type="match status" value="1"/>
</dbReference>
<evidence type="ECO:0000256" key="6">
    <source>
        <dbReference type="PIRSR" id="PIRSR000097-3"/>
    </source>
</evidence>
<gene>
    <name evidence="8" type="ORF">DW016_00290</name>
</gene>
<feature type="site" description="Lowers pKa of active site Tyr" evidence="6">
    <location>
        <position position="77"/>
    </location>
</feature>
<keyword evidence="2" id="KW-0521">NADP</keyword>
<feature type="binding site" evidence="5">
    <location>
        <position position="110"/>
    </location>
    <ligand>
        <name>substrate</name>
    </ligand>
</feature>
<evidence type="ECO:0000256" key="4">
    <source>
        <dbReference type="PIRSR" id="PIRSR000097-1"/>
    </source>
</evidence>
<dbReference type="PROSITE" id="PS00062">
    <property type="entry name" value="ALDOKETO_REDUCTASE_2"/>
    <property type="match status" value="1"/>
</dbReference>
<evidence type="ECO:0000313" key="8">
    <source>
        <dbReference type="EMBL" id="RGE89757.1"/>
    </source>
</evidence>
<comment type="caution">
    <text evidence="8">The sequence shown here is derived from an EMBL/GenBank/DDBJ whole genome shotgun (WGS) entry which is preliminary data.</text>
</comment>
<evidence type="ECO:0000256" key="3">
    <source>
        <dbReference type="ARBA" id="ARBA00023002"/>
    </source>
</evidence>
<keyword evidence="9" id="KW-1185">Reference proteome</keyword>
<feature type="active site" description="Proton donor" evidence="4">
    <location>
        <position position="52"/>
    </location>
</feature>
<evidence type="ECO:0000259" key="7">
    <source>
        <dbReference type="Pfam" id="PF00248"/>
    </source>
</evidence>
<feature type="domain" description="NADP-dependent oxidoreductase" evidence="7">
    <location>
        <begin position="20"/>
        <end position="266"/>
    </location>
</feature>
<proteinExistence type="inferred from homology"/>
<dbReference type="OrthoDB" id="9804790at2"/>
<name>A0A3E3K4Y0_9FIRM</name>
<dbReference type="InterPro" id="IPR036812">
    <property type="entry name" value="NAD(P)_OxRdtase_dom_sf"/>
</dbReference>
<dbReference type="AlphaFoldDB" id="A0A3E3K4Y0"/>
<dbReference type="PANTHER" id="PTHR43827:SF3">
    <property type="entry name" value="NADP-DEPENDENT OXIDOREDUCTASE DOMAIN-CONTAINING PROTEIN"/>
    <property type="match status" value="1"/>
</dbReference>
<dbReference type="PIRSF" id="PIRSF000097">
    <property type="entry name" value="AKR"/>
    <property type="match status" value="1"/>
</dbReference>
<organism evidence="8 9">
    <name type="scientific">Sellimonas intestinalis</name>
    <dbReference type="NCBI Taxonomy" id="1653434"/>
    <lineage>
        <taxon>Bacteria</taxon>
        <taxon>Bacillati</taxon>
        <taxon>Bacillota</taxon>
        <taxon>Clostridia</taxon>
        <taxon>Lachnospirales</taxon>
        <taxon>Lachnospiraceae</taxon>
        <taxon>Sellimonas</taxon>
    </lineage>
</organism>